<evidence type="ECO:0000313" key="8">
    <source>
        <dbReference type="EMBL" id="KAL3080598.1"/>
    </source>
</evidence>
<keyword evidence="2" id="KW-0808">Transferase</keyword>
<dbReference type="Gene3D" id="1.20.1050.10">
    <property type="match status" value="1"/>
</dbReference>
<dbReference type="SUPFAM" id="SSF47616">
    <property type="entry name" value="GST C-terminal domain-like"/>
    <property type="match status" value="1"/>
</dbReference>
<proteinExistence type="inferred from homology"/>
<dbReference type="EC" id="2.5.1.18" evidence="1"/>
<dbReference type="SFLD" id="SFLDG00363">
    <property type="entry name" value="AMPS_(cytGST):_Alpha-__Mu-__Pi"/>
    <property type="match status" value="1"/>
</dbReference>
<dbReference type="SUPFAM" id="SSF52833">
    <property type="entry name" value="Thioredoxin-like"/>
    <property type="match status" value="1"/>
</dbReference>
<evidence type="ECO:0000259" key="6">
    <source>
        <dbReference type="PROSITE" id="PS50404"/>
    </source>
</evidence>
<comment type="catalytic activity">
    <reaction evidence="4">
        <text>RX + glutathione = an S-substituted glutathione + a halide anion + H(+)</text>
        <dbReference type="Rhea" id="RHEA:16437"/>
        <dbReference type="ChEBI" id="CHEBI:15378"/>
        <dbReference type="ChEBI" id="CHEBI:16042"/>
        <dbReference type="ChEBI" id="CHEBI:17792"/>
        <dbReference type="ChEBI" id="CHEBI:57925"/>
        <dbReference type="ChEBI" id="CHEBI:90779"/>
        <dbReference type="EC" id="2.5.1.18"/>
    </reaction>
</comment>
<dbReference type="InterPro" id="IPR036282">
    <property type="entry name" value="Glutathione-S-Trfase_C_sf"/>
</dbReference>
<dbReference type="Gene3D" id="3.40.30.10">
    <property type="entry name" value="Glutaredoxin"/>
    <property type="match status" value="1"/>
</dbReference>
<dbReference type="Proteomes" id="UP001620626">
    <property type="component" value="Unassembled WGS sequence"/>
</dbReference>
<dbReference type="GO" id="GO:0005737">
    <property type="term" value="C:cytoplasm"/>
    <property type="evidence" value="ECO:0007669"/>
    <property type="project" value="UniProtKB-ARBA"/>
</dbReference>
<evidence type="ECO:0000256" key="3">
    <source>
        <dbReference type="ARBA" id="ARBA00038317"/>
    </source>
</evidence>
<evidence type="ECO:0000313" key="9">
    <source>
        <dbReference type="Proteomes" id="UP001620626"/>
    </source>
</evidence>
<dbReference type="Pfam" id="PF14497">
    <property type="entry name" value="GST_C_3"/>
    <property type="match status" value="1"/>
</dbReference>
<dbReference type="GO" id="GO:0004364">
    <property type="term" value="F:glutathione transferase activity"/>
    <property type="evidence" value="ECO:0007669"/>
    <property type="project" value="UniProtKB-EC"/>
</dbReference>
<dbReference type="PROSITE" id="PS50404">
    <property type="entry name" value="GST_NTER"/>
    <property type="match status" value="1"/>
</dbReference>
<dbReference type="InterPro" id="IPR010987">
    <property type="entry name" value="Glutathione-S-Trfase_C-like"/>
</dbReference>
<dbReference type="InterPro" id="IPR036249">
    <property type="entry name" value="Thioredoxin-like_sf"/>
</dbReference>
<keyword evidence="9" id="KW-1185">Reference proteome</keyword>
<organism evidence="8 9">
    <name type="scientific">Heterodera trifolii</name>
    <dbReference type="NCBI Taxonomy" id="157864"/>
    <lineage>
        <taxon>Eukaryota</taxon>
        <taxon>Metazoa</taxon>
        <taxon>Ecdysozoa</taxon>
        <taxon>Nematoda</taxon>
        <taxon>Chromadorea</taxon>
        <taxon>Rhabditida</taxon>
        <taxon>Tylenchina</taxon>
        <taxon>Tylenchomorpha</taxon>
        <taxon>Tylenchoidea</taxon>
        <taxon>Heteroderidae</taxon>
        <taxon>Heteroderinae</taxon>
        <taxon>Heterodera</taxon>
    </lineage>
</organism>
<comment type="caution">
    <text evidence="8">The sequence shown here is derived from an EMBL/GenBank/DDBJ whole genome shotgun (WGS) entry which is preliminary data.</text>
</comment>
<dbReference type="InterPro" id="IPR050213">
    <property type="entry name" value="GST_superfamily"/>
</dbReference>
<dbReference type="InterPro" id="IPR004045">
    <property type="entry name" value="Glutathione_S-Trfase_N"/>
</dbReference>
<evidence type="ECO:0000256" key="2">
    <source>
        <dbReference type="ARBA" id="ARBA00022679"/>
    </source>
</evidence>
<dbReference type="PROSITE" id="PS50405">
    <property type="entry name" value="GST_CTER"/>
    <property type="match status" value="1"/>
</dbReference>
<gene>
    <name evidence="8" type="ORF">niasHT_036544</name>
</gene>
<sequence length="208" mass="24368">MVQQYKLYYFDLRGLCEPIRLLLHYVGQPFEDIRFKDFEEWEKIYKPKFFYGKAPVLEVDGKQLAQSSAILRYLAEKFGLAGKDEWEKAKANEIMDFQKDANTDLVPYLMVKMGYKEGDLDKLRGEVFEPTAKRILPLFVKLLKESGSGYMLKSGLSMVDFQVANFLYTITKLEPETINAHPKLIKYVDHVHALPKLQKYLKQRPEDR</sequence>
<feature type="domain" description="GST N-terminal" evidence="6">
    <location>
        <begin position="3"/>
        <end position="82"/>
    </location>
</feature>
<evidence type="ECO:0000259" key="7">
    <source>
        <dbReference type="PROSITE" id="PS50405"/>
    </source>
</evidence>
<dbReference type="AlphaFoldDB" id="A0ABD2J475"/>
<protein>
    <recommendedName>
        <fullName evidence="1">glutathione transferase</fullName>
        <ecNumber evidence="1">2.5.1.18</ecNumber>
    </recommendedName>
    <alternativeName>
        <fullName evidence="5">GST class-sigma</fullName>
    </alternativeName>
</protein>
<evidence type="ECO:0000256" key="5">
    <source>
        <dbReference type="ARBA" id="ARBA00078118"/>
    </source>
</evidence>
<reference evidence="8 9" key="1">
    <citation type="submission" date="2024-10" db="EMBL/GenBank/DDBJ databases">
        <authorList>
            <person name="Kim D."/>
        </authorList>
    </citation>
    <scope>NUCLEOTIDE SEQUENCE [LARGE SCALE GENOMIC DNA]</scope>
    <source>
        <strain evidence="8">BH-2024</strain>
    </source>
</reference>
<accession>A0ABD2J475</accession>
<feature type="domain" description="GST C-terminal" evidence="7">
    <location>
        <begin position="84"/>
        <end position="208"/>
    </location>
</feature>
<comment type="similarity">
    <text evidence="3">Belongs to the GST superfamily. Sigma family.</text>
</comment>
<dbReference type="CDD" id="cd03192">
    <property type="entry name" value="GST_C_Sigma_like"/>
    <property type="match status" value="1"/>
</dbReference>
<dbReference type="EMBL" id="JBICBT010001159">
    <property type="protein sequence ID" value="KAL3080598.1"/>
    <property type="molecule type" value="Genomic_DNA"/>
</dbReference>
<dbReference type="PANTHER" id="PTHR11571">
    <property type="entry name" value="GLUTATHIONE S-TRANSFERASE"/>
    <property type="match status" value="1"/>
</dbReference>
<dbReference type="Pfam" id="PF02798">
    <property type="entry name" value="GST_N"/>
    <property type="match status" value="1"/>
</dbReference>
<dbReference type="InterPro" id="IPR040079">
    <property type="entry name" value="Glutathione_S-Trfase"/>
</dbReference>
<dbReference type="FunFam" id="3.40.30.10:FF:000258">
    <property type="entry name" value="Glutathione S-transferase"/>
    <property type="match status" value="1"/>
</dbReference>
<evidence type="ECO:0000256" key="1">
    <source>
        <dbReference type="ARBA" id="ARBA00012452"/>
    </source>
</evidence>
<dbReference type="PANTHER" id="PTHR11571:SF224">
    <property type="entry name" value="HEMATOPOIETIC PROSTAGLANDIN D SYNTHASE"/>
    <property type="match status" value="1"/>
</dbReference>
<name>A0ABD2J475_9BILA</name>
<dbReference type="InterPro" id="IPR004046">
    <property type="entry name" value="GST_C"/>
</dbReference>
<dbReference type="FunFam" id="1.20.1050.10:FF:000031">
    <property type="entry name" value="Glutathione S-Transferase"/>
    <property type="match status" value="1"/>
</dbReference>
<dbReference type="CDD" id="cd03039">
    <property type="entry name" value="GST_N_Sigma_like"/>
    <property type="match status" value="1"/>
</dbReference>
<dbReference type="SFLD" id="SFLDG01205">
    <property type="entry name" value="AMPS.1"/>
    <property type="match status" value="1"/>
</dbReference>
<evidence type="ECO:0000256" key="4">
    <source>
        <dbReference type="ARBA" id="ARBA00047960"/>
    </source>
</evidence>
<dbReference type="SFLD" id="SFLDS00019">
    <property type="entry name" value="Glutathione_Transferase_(cytos"/>
    <property type="match status" value="1"/>
</dbReference>